<gene>
    <name evidence="2" type="ORF">O6P33_03885</name>
</gene>
<proteinExistence type="predicted"/>
<dbReference type="AlphaFoldDB" id="A0AAF0AJY9"/>
<reference evidence="2 3" key="1">
    <citation type="submission" date="2022-12" db="EMBL/GenBank/DDBJ databases">
        <title>Coexistence and Characterization of a Novel Tigecycline Resistance gene tet(X) variant and blaNDM-1 in a Pseudomonas caeni Isolate of Chicken Origin.</title>
        <authorList>
            <person name="Lu X."/>
            <person name="Zhang L."/>
            <person name="Li R."/>
            <person name="Wang Z."/>
        </authorList>
    </citation>
    <scope>NUCLEOTIDE SEQUENCE [LARGE SCALE GENOMIC DNA]</scope>
    <source>
        <strain evidence="2 3">CE14</strain>
    </source>
</reference>
<dbReference type="KEGG" id="dce:O6P33_03885"/>
<feature type="region of interest" description="Disordered" evidence="1">
    <location>
        <begin position="1"/>
        <end position="46"/>
    </location>
</feature>
<organism evidence="2 3">
    <name type="scientific">Denitrificimonas caeni</name>
    <dbReference type="NCBI Taxonomy" id="521720"/>
    <lineage>
        <taxon>Bacteria</taxon>
        <taxon>Pseudomonadati</taxon>
        <taxon>Pseudomonadota</taxon>
        <taxon>Gammaproteobacteria</taxon>
        <taxon>Pseudomonadales</taxon>
        <taxon>Pseudomonadaceae</taxon>
        <taxon>Denitrificimonas</taxon>
    </lineage>
</organism>
<evidence type="ECO:0000313" key="3">
    <source>
        <dbReference type="Proteomes" id="UP001212189"/>
    </source>
</evidence>
<dbReference type="EMBL" id="CP114976">
    <property type="protein sequence ID" value="WBE25990.1"/>
    <property type="molecule type" value="Genomic_DNA"/>
</dbReference>
<feature type="compositionally biased region" description="Polar residues" evidence="1">
    <location>
        <begin position="31"/>
        <end position="44"/>
    </location>
</feature>
<sequence length="112" mass="12182">MRIDGFSPAYVPNRTTRPDASAQMDAAVRQAESQNRQQQPNNLASAAPLETYQAVQRPAASMQLQQYEARQALNNPAQDYQASKALASYSTTAGFNNQAEEASTVLGLDLYA</sequence>
<evidence type="ECO:0000313" key="2">
    <source>
        <dbReference type="EMBL" id="WBE25990.1"/>
    </source>
</evidence>
<accession>A0AAF0AJY9</accession>
<dbReference type="Proteomes" id="UP001212189">
    <property type="component" value="Chromosome"/>
</dbReference>
<evidence type="ECO:0000256" key="1">
    <source>
        <dbReference type="SAM" id="MobiDB-lite"/>
    </source>
</evidence>
<protein>
    <submittedName>
        <fullName evidence="2">Uncharacterized protein</fullName>
    </submittedName>
</protein>
<dbReference type="RefSeq" id="WP_269818936.1">
    <property type="nucleotide sequence ID" value="NZ_CP114976.1"/>
</dbReference>
<keyword evidence="3" id="KW-1185">Reference proteome</keyword>
<name>A0AAF0AJY9_9GAMM</name>